<dbReference type="Proteomes" id="UP001596392">
    <property type="component" value="Unassembled WGS sequence"/>
</dbReference>
<comment type="similarity">
    <text evidence="1">Belongs to the universal stress protein A family.</text>
</comment>
<keyword evidence="4" id="KW-1185">Reference proteome</keyword>
<evidence type="ECO:0000256" key="1">
    <source>
        <dbReference type="ARBA" id="ARBA00008791"/>
    </source>
</evidence>
<dbReference type="InterPro" id="IPR006016">
    <property type="entry name" value="UspA"/>
</dbReference>
<proteinExistence type="inferred from homology"/>
<dbReference type="EMBL" id="JBHTAC010000024">
    <property type="protein sequence ID" value="MFC7245247.1"/>
    <property type="molecule type" value="Genomic_DNA"/>
</dbReference>
<dbReference type="InterPro" id="IPR006015">
    <property type="entry name" value="Universal_stress_UspA"/>
</dbReference>
<dbReference type="RefSeq" id="WP_376808252.1">
    <property type="nucleotide sequence ID" value="NZ_JBHTAC010000024.1"/>
</dbReference>
<sequence length="135" mass="13679">MVGVDAAPGCAEVVEAAFAHAHARGVGLVAVHCWASMAAPGGDLAGEYDRSAPELAAQQRLDDALSATKRHYPHVPVIGRLIRTGATGAAMVRESAEAGLVVVGSRGHAGAAGMMLSSVSQALLHHALCPVAVIR</sequence>
<comment type="caution">
    <text evidence="3">The sequence shown here is derived from an EMBL/GenBank/DDBJ whole genome shotgun (WGS) entry which is preliminary data.</text>
</comment>
<dbReference type="Gene3D" id="3.40.50.620">
    <property type="entry name" value="HUPs"/>
    <property type="match status" value="1"/>
</dbReference>
<dbReference type="PRINTS" id="PR01438">
    <property type="entry name" value="UNVRSLSTRESS"/>
</dbReference>
<accession>A0ABW2GZE4</accession>
<evidence type="ECO:0000259" key="2">
    <source>
        <dbReference type="Pfam" id="PF00582"/>
    </source>
</evidence>
<name>A0ABW2GZE4_9ACTN</name>
<reference evidence="4" key="1">
    <citation type="journal article" date="2019" name="Int. J. Syst. Evol. Microbiol.">
        <title>The Global Catalogue of Microorganisms (GCM) 10K type strain sequencing project: providing services to taxonomists for standard genome sequencing and annotation.</title>
        <authorList>
            <consortium name="The Broad Institute Genomics Platform"/>
            <consortium name="The Broad Institute Genome Sequencing Center for Infectious Disease"/>
            <person name="Wu L."/>
            <person name="Ma J."/>
        </authorList>
    </citation>
    <scope>NUCLEOTIDE SEQUENCE [LARGE SCALE GENOMIC DNA]</scope>
    <source>
        <strain evidence="4">CGMCC 1.9106</strain>
    </source>
</reference>
<dbReference type="Pfam" id="PF00582">
    <property type="entry name" value="Usp"/>
    <property type="match status" value="1"/>
</dbReference>
<protein>
    <submittedName>
        <fullName evidence="3">Universal stress protein</fullName>
    </submittedName>
</protein>
<organism evidence="3 4">
    <name type="scientific">Catellatospora aurea</name>
    <dbReference type="NCBI Taxonomy" id="1337874"/>
    <lineage>
        <taxon>Bacteria</taxon>
        <taxon>Bacillati</taxon>
        <taxon>Actinomycetota</taxon>
        <taxon>Actinomycetes</taxon>
        <taxon>Micromonosporales</taxon>
        <taxon>Micromonosporaceae</taxon>
        <taxon>Catellatospora</taxon>
    </lineage>
</organism>
<dbReference type="SUPFAM" id="SSF52402">
    <property type="entry name" value="Adenine nucleotide alpha hydrolases-like"/>
    <property type="match status" value="1"/>
</dbReference>
<evidence type="ECO:0000313" key="3">
    <source>
        <dbReference type="EMBL" id="MFC7245247.1"/>
    </source>
</evidence>
<evidence type="ECO:0000313" key="4">
    <source>
        <dbReference type="Proteomes" id="UP001596392"/>
    </source>
</evidence>
<gene>
    <name evidence="3" type="ORF">ACFQO7_22465</name>
</gene>
<feature type="domain" description="UspA" evidence="2">
    <location>
        <begin position="1"/>
        <end position="135"/>
    </location>
</feature>
<dbReference type="InterPro" id="IPR014729">
    <property type="entry name" value="Rossmann-like_a/b/a_fold"/>
</dbReference>